<evidence type="ECO:0000313" key="3">
    <source>
        <dbReference type="EMBL" id="MEA5444757.1"/>
    </source>
</evidence>
<accession>A0AAP6JE29</accession>
<organism evidence="3 4">
    <name type="scientific">Natronospira elongata</name>
    <dbReference type="NCBI Taxonomy" id="3110268"/>
    <lineage>
        <taxon>Bacteria</taxon>
        <taxon>Pseudomonadati</taxon>
        <taxon>Pseudomonadota</taxon>
        <taxon>Gammaproteobacteria</taxon>
        <taxon>Natronospirales</taxon>
        <taxon>Natronospiraceae</taxon>
        <taxon>Natronospira</taxon>
    </lineage>
</organism>
<comment type="caution">
    <text evidence="3">The sequence shown here is derived from an EMBL/GenBank/DDBJ whole genome shotgun (WGS) entry which is preliminary data.</text>
</comment>
<comment type="function">
    <text evidence="2">Antitoxin component of a type II toxin-antitoxin (TA) system.</text>
</comment>
<reference evidence="3 4" key="1">
    <citation type="submission" date="2023-12" db="EMBL/GenBank/DDBJ databases">
        <title>Whole-genome sequencing of halo(alkali)philic microorganisms from hypersaline lakes.</title>
        <authorList>
            <person name="Sorokin D.Y."/>
            <person name="Merkel A.Y."/>
            <person name="Messina E."/>
            <person name="Yakimov M."/>
        </authorList>
    </citation>
    <scope>NUCLEOTIDE SEQUENCE [LARGE SCALE GENOMIC DNA]</scope>
    <source>
        <strain evidence="3 4">AB-CW1</strain>
    </source>
</reference>
<dbReference type="Pfam" id="PF02604">
    <property type="entry name" value="PhdYeFM_antitox"/>
    <property type="match status" value="1"/>
</dbReference>
<evidence type="ECO:0000313" key="4">
    <source>
        <dbReference type="Proteomes" id="UP001302316"/>
    </source>
</evidence>
<gene>
    <name evidence="3" type="ORF">VCB98_02880</name>
</gene>
<dbReference type="InterPro" id="IPR006442">
    <property type="entry name" value="Antitoxin_Phd/YefM"/>
</dbReference>
<dbReference type="Proteomes" id="UP001302316">
    <property type="component" value="Unassembled WGS sequence"/>
</dbReference>
<comment type="similarity">
    <text evidence="1 2">Belongs to the phD/YefM antitoxin family.</text>
</comment>
<dbReference type="SUPFAM" id="SSF143120">
    <property type="entry name" value="YefM-like"/>
    <property type="match status" value="1"/>
</dbReference>
<sequence length="96" mass="10512">MDVSIRELKNHLSEYLRRVQAGEEITVTSRGRAVARLSAVIGREGRAESDEALAARVRALPGVRAALGKRVKLPERPLDWPGGGPSLSELILEDRD</sequence>
<dbReference type="NCBIfam" id="TIGR01552">
    <property type="entry name" value="phd_fam"/>
    <property type="match status" value="1"/>
</dbReference>
<dbReference type="PANTHER" id="PTHR35377:SF5">
    <property type="entry name" value="ANTITOXIN VAPB46"/>
    <property type="match status" value="1"/>
</dbReference>
<dbReference type="InterPro" id="IPR036165">
    <property type="entry name" value="YefM-like_sf"/>
</dbReference>
<protein>
    <recommendedName>
        <fullName evidence="2">Antitoxin</fullName>
    </recommendedName>
</protein>
<evidence type="ECO:0000256" key="1">
    <source>
        <dbReference type="ARBA" id="ARBA00009981"/>
    </source>
</evidence>
<dbReference type="PANTHER" id="PTHR35377">
    <property type="entry name" value="ANTITOXIN VAPB49-RELATED-RELATED"/>
    <property type="match status" value="1"/>
</dbReference>
<dbReference type="RefSeq" id="WP_346050294.1">
    <property type="nucleotide sequence ID" value="NZ_JAYGII010000003.1"/>
</dbReference>
<keyword evidence="4" id="KW-1185">Reference proteome</keyword>
<dbReference type="InterPro" id="IPR051416">
    <property type="entry name" value="phD-YefM_TA_antitoxins"/>
</dbReference>
<dbReference type="AlphaFoldDB" id="A0AAP6JE29"/>
<proteinExistence type="inferred from homology"/>
<dbReference type="EMBL" id="JAYGII010000003">
    <property type="protein sequence ID" value="MEA5444757.1"/>
    <property type="molecule type" value="Genomic_DNA"/>
</dbReference>
<dbReference type="GO" id="GO:0097351">
    <property type="term" value="F:toxin sequestering activity"/>
    <property type="evidence" value="ECO:0007669"/>
    <property type="project" value="TreeGrafter"/>
</dbReference>
<dbReference type="Gene3D" id="3.40.1620.10">
    <property type="entry name" value="YefM-like domain"/>
    <property type="match status" value="1"/>
</dbReference>
<dbReference type="FunFam" id="3.40.1620.10:FF:000002">
    <property type="entry name" value="Antitoxin"/>
    <property type="match status" value="1"/>
</dbReference>
<name>A0AAP6JE29_9GAMM</name>
<evidence type="ECO:0000256" key="2">
    <source>
        <dbReference type="RuleBase" id="RU362080"/>
    </source>
</evidence>